<accession>A0A093II22</accession>
<dbReference type="EMBL" id="KK557796">
    <property type="protein sequence ID" value="KFV99261.1"/>
    <property type="molecule type" value="Genomic_DNA"/>
</dbReference>
<feature type="region of interest" description="Disordered" evidence="1">
    <location>
        <begin position="69"/>
        <end position="119"/>
    </location>
</feature>
<organism evidence="2 3">
    <name type="scientific">Eurypyga helias</name>
    <name type="common">Sunbittern</name>
    <name type="synonym">Ardea helias</name>
    <dbReference type="NCBI Taxonomy" id="54383"/>
    <lineage>
        <taxon>Eukaryota</taxon>
        <taxon>Metazoa</taxon>
        <taxon>Chordata</taxon>
        <taxon>Craniata</taxon>
        <taxon>Vertebrata</taxon>
        <taxon>Euteleostomi</taxon>
        <taxon>Archelosauria</taxon>
        <taxon>Archosauria</taxon>
        <taxon>Dinosauria</taxon>
        <taxon>Saurischia</taxon>
        <taxon>Theropoda</taxon>
        <taxon>Coelurosauria</taxon>
        <taxon>Aves</taxon>
        <taxon>Neognathae</taxon>
        <taxon>Neoaves</taxon>
        <taxon>Phaethontimorphae</taxon>
        <taxon>Eurypygiformes</taxon>
        <taxon>Eurypygidae</taxon>
        <taxon>Eurypyga</taxon>
    </lineage>
</organism>
<feature type="region of interest" description="Disordered" evidence="1">
    <location>
        <begin position="1"/>
        <end position="37"/>
    </location>
</feature>
<gene>
    <name evidence="2" type="ORF">N326_11329</name>
</gene>
<dbReference type="AlphaFoldDB" id="A0A093II22"/>
<name>A0A093II22_EURHL</name>
<evidence type="ECO:0000313" key="3">
    <source>
        <dbReference type="Proteomes" id="UP000054232"/>
    </source>
</evidence>
<sequence>AKPVIHSPERWDSHLWMPGRPLPQHAAPAGNSRPDAGAVRLRAPEEDLKPVGNLPEVMKISQQLEVTKVQGRANTPLDSETQMEKKSITGSQNVQAAREPVPAGQEKPSDVPFPSEQTA</sequence>
<evidence type="ECO:0000256" key="1">
    <source>
        <dbReference type="SAM" id="MobiDB-lite"/>
    </source>
</evidence>
<feature type="non-terminal residue" evidence="2">
    <location>
        <position position="1"/>
    </location>
</feature>
<protein>
    <recommendedName>
        <fullName evidence="4">PSD3 protein</fullName>
    </recommendedName>
</protein>
<evidence type="ECO:0008006" key="4">
    <source>
        <dbReference type="Google" id="ProtNLM"/>
    </source>
</evidence>
<keyword evidence="3" id="KW-1185">Reference proteome</keyword>
<feature type="non-terminal residue" evidence="2">
    <location>
        <position position="119"/>
    </location>
</feature>
<dbReference type="Proteomes" id="UP000054232">
    <property type="component" value="Unassembled WGS sequence"/>
</dbReference>
<proteinExistence type="predicted"/>
<evidence type="ECO:0000313" key="2">
    <source>
        <dbReference type="EMBL" id="KFV99261.1"/>
    </source>
</evidence>
<reference evidence="2 3" key="1">
    <citation type="submission" date="2014-04" db="EMBL/GenBank/DDBJ databases">
        <title>Genome evolution of avian class.</title>
        <authorList>
            <person name="Zhang G."/>
            <person name="Li C."/>
        </authorList>
    </citation>
    <scope>NUCLEOTIDE SEQUENCE [LARGE SCALE GENOMIC DNA]</scope>
    <source>
        <strain evidence="2">BGI_N326</strain>
    </source>
</reference>